<keyword evidence="1" id="KW-1133">Transmembrane helix</keyword>
<proteinExistence type="predicted"/>
<name>A0A9Q9HG98_9RHOB</name>
<dbReference type="EMBL" id="CP080777">
    <property type="protein sequence ID" value="UWP97226.1"/>
    <property type="molecule type" value="Genomic_DNA"/>
</dbReference>
<geneLocation type="plasmid" evidence="2 3">
    <name>unnamed1</name>
</geneLocation>
<feature type="transmembrane region" description="Helical" evidence="1">
    <location>
        <begin position="48"/>
        <end position="69"/>
    </location>
</feature>
<keyword evidence="1" id="KW-0472">Membrane</keyword>
<evidence type="ECO:0000313" key="3">
    <source>
        <dbReference type="Proteomes" id="UP001057991"/>
    </source>
</evidence>
<dbReference type="Proteomes" id="UP001057991">
    <property type="component" value="Plasmid unnamed1"/>
</dbReference>
<organism evidence="2 3">
    <name type="scientific">Aliiroseovarius crassostreae</name>
    <dbReference type="NCBI Taxonomy" id="154981"/>
    <lineage>
        <taxon>Bacteria</taxon>
        <taxon>Pseudomonadati</taxon>
        <taxon>Pseudomonadota</taxon>
        <taxon>Alphaproteobacteria</taxon>
        <taxon>Rhodobacterales</taxon>
        <taxon>Paracoccaceae</taxon>
        <taxon>Aliiroseovarius</taxon>
    </lineage>
</organism>
<keyword evidence="1" id="KW-0812">Transmembrane</keyword>
<dbReference type="RefSeq" id="WP_259807084.1">
    <property type="nucleotide sequence ID" value="NZ_CP080777.1"/>
</dbReference>
<keyword evidence="2" id="KW-0614">Plasmid</keyword>
<evidence type="ECO:0000313" key="2">
    <source>
        <dbReference type="EMBL" id="UWP97226.1"/>
    </source>
</evidence>
<sequence>MVQLKRFKTDLSHKMISKRVQNQKIPRVSSNPSVAGFPRNVLRGQGGFSYPIILGVLLVLAVAGQGVALRQSHAARRHLDQRVSAEGEAFVRALAFYWKLDPTNPTLPSRMDQLLKDSRMGQHRHLRRAPVSPFEDAEWELLRNAKGQIHGIFLASTRTPARKVSRLQSGQEVILTTYNDWHFIFESPSSGE</sequence>
<reference evidence="2" key="1">
    <citation type="submission" date="2021-08" db="EMBL/GenBank/DDBJ databases">
        <authorList>
            <person name="Nwanade C."/>
            <person name="Wang M."/>
            <person name="Masoudi A."/>
            <person name="Yu Z."/>
            <person name="Liu J."/>
        </authorList>
    </citation>
    <scope>NUCLEOTIDE SEQUENCE</scope>
    <source>
        <strain evidence="2">S056</strain>
        <plasmid evidence="2">unnamed1</plasmid>
    </source>
</reference>
<protein>
    <recommendedName>
        <fullName evidence="4">Type II secretion system protein</fullName>
    </recommendedName>
</protein>
<evidence type="ECO:0000256" key="1">
    <source>
        <dbReference type="SAM" id="Phobius"/>
    </source>
</evidence>
<accession>A0A9Q9HG98</accession>
<gene>
    <name evidence="2" type="ORF">K3X48_15460</name>
</gene>
<dbReference type="AlphaFoldDB" id="A0A9Q9HG98"/>
<evidence type="ECO:0008006" key="4">
    <source>
        <dbReference type="Google" id="ProtNLM"/>
    </source>
</evidence>